<dbReference type="RefSeq" id="WP_074238664.1">
    <property type="nucleotide sequence ID" value="NZ_FSRA01000001.1"/>
</dbReference>
<organism evidence="4 5">
    <name type="scientific">Chitinophaga niabensis</name>
    <dbReference type="NCBI Taxonomy" id="536979"/>
    <lineage>
        <taxon>Bacteria</taxon>
        <taxon>Pseudomonadati</taxon>
        <taxon>Bacteroidota</taxon>
        <taxon>Chitinophagia</taxon>
        <taxon>Chitinophagales</taxon>
        <taxon>Chitinophagaceae</taxon>
        <taxon>Chitinophaga</taxon>
    </lineage>
</organism>
<evidence type="ECO:0000313" key="5">
    <source>
        <dbReference type="Proteomes" id="UP000185003"/>
    </source>
</evidence>
<dbReference type="Proteomes" id="UP000185003">
    <property type="component" value="Unassembled WGS sequence"/>
</dbReference>
<dbReference type="PROSITE" id="PS50110">
    <property type="entry name" value="RESPONSE_REGULATORY"/>
    <property type="match status" value="1"/>
</dbReference>
<protein>
    <submittedName>
        <fullName evidence="4">DNA-binding response regulator, LytR/AlgR family</fullName>
    </submittedName>
</protein>
<gene>
    <name evidence="4" type="ORF">SAMN04488055_1525</name>
</gene>
<evidence type="ECO:0000313" key="4">
    <source>
        <dbReference type="EMBL" id="SIN81274.1"/>
    </source>
</evidence>
<dbReference type="PANTHER" id="PTHR37299:SF1">
    <property type="entry name" value="STAGE 0 SPORULATION PROTEIN A HOMOLOG"/>
    <property type="match status" value="1"/>
</dbReference>
<evidence type="ECO:0000256" key="1">
    <source>
        <dbReference type="PROSITE-ProRule" id="PRU00169"/>
    </source>
</evidence>
<dbReference type="AlphaFoldDB" id="A0A1N6EE34"/>
<dbReference type="GO" id="GO:0003677">
    <property type="term" value="F:DNA binding"/>
    <property type="evidence" value="ECO:0007669"/>
    <property type="project" value="UniProtKB-KW"/>
</dbReference>
<evidence type="ECO:0000259" key="3">
    <source>
        <dbReference type="PROSITE" id="PS50930"/>
    </source>
</evidence>
<dbReference type="Pfam" id="PF04397">
    <property type="entry name" value="LytTR"/>
    <property type="match status" value="1"/>
</dbReference>
<sequence>MKIRCIIVDDEPLARKGLKEYIADVSFLELAGEYDSPVKAAEILQQEQVDLMFLDIQMPRMTGIEFLRSLPQPPQVIFTTAYPDYAVESFELNVLDYLVKPISFERFMKAVLKAKNQQKNTTSYFFIKCDNKLEKIAYQDILYAEALQNYVAIHTSSRKFITYLTFKGVEDYLPADQFVKVHKSFIVALDKIDSIEGNELLLGPHHIPISRNLKDEVMEKILNNRYLKR</sequence>
<dbReference type="GO" id="GO:0000156">
    <property type="term" value="F:phosphorelay response regulator activity"/>
    <property type="evidence" value="ECO:0007669"/>
    <property type="project" value="InterPro"/>
</dbReference>
<dbReference type="PANTHER" id="PTHR37299">
    <property type="entry name" value="TRANSCRIPTIONAL REGULATOR-RELATED"/>
    <property type="match status" value="1"/>
</dbReference>
<dbReference type="InterPro" id="IPR007492">
    <property type="entry name" value="LytTR_DNA-bd_dom"/>
</dbReference>
<dbReference type="InterPro" id="IPR011006">
    <property type="entry name" value="CheY-like_superfamily"/>
</dbReference>
<feature type="domain" description="HTH LytTR-type" evidence="3">
    <location>
        <begin position="125"/>
        <end position="223"/>
    </location>
</feature>
<dbReference type="Gene3D" id="2.40.50.1020">
    <property type="entry name" value="LytTr DNA-binding domain"/>
    <property type="match status" value="1"/>
</dbReference>
<dbReference type="SUPFAM" id="SSF52172">
    <property type="entry name" value="CheY-like"/>
    <property type="match status" value="1"/>
</dbReference>
<proteinExistence type="predicted"/>
<dbReference type="Pfam" id="PF00072">
    <property type="entry name" value="Response_reg"/>
    <property type="match status" value="1"/>
</dbReference>
<dbReference type="EMBL" id="FSRA01000001">
    <property type="protein sequence ID" value="SIN81274.1"/>
    <property type="molecule type" value="Genomic_DNA"/>
</dbReference>
<evidence type="ECO:0000259" key="2">
    <source>
        <dbReference type="PROSITE" id="PS50110"/>
    </source>
</evidence>
<feature type="modified residue" description="4-aspartylphosphate" evidence="1">
    <location>
        <position position="55"/>
    </location>
</feature>
<keyword evidence="5" id="KW-1185">Reference proteome</keyword>
<dbReference type="OrthoDB" id="9787344at2"/>
<feature type="domain" description="Response regulatory" evidence="2">
    <location>
        <begin position="4"/>
        <end position="115"/>
    </location>
</feature>
<dbReference type="FunFam" id="3.40.50.2300:FF:000051">
    <property type="entry name" value="Two-component response regulator yehT"/>
    <property type="match status" value="1"/>
</dbReference>
<dbReference type="SMART" id="SM00448">
    <property type="entry name" value="REC"/>
    <property type="match status" value="1"/>
</dbReference>
<keyword evidence="1" id="KW-0597">Phosphoprotein</keyword>
<keyword evidence="4" id="KW-0238">DNA-binding</keyword>
<name>A0A1N6EE34_9BACT</name>
<dbReference type="STRING" id="536979.SAMN04488055_1525"/>
<dbReference type="SMART" id="SM00850">
    <property type="entry name" value="LytTR"/>
    <property type="match status" value="1"/>
</dbReference>
<dbReference type="InterPro" id="IPR046947">
    <property type="entry name" value="LytR-like"/>
</dbReference>
<dbReference type="InterPro" id="IPR001789">
    <property type="entry name" value="Sig_transdc_resp-reg_receiver"/>
</dbReference>
<dbReference type="PROSITE" id="PS50930">
    <property type="entry name" value="HTH_LYTTR"/>
    <property type="match status" value="1"/>
</dbReference>
<accession>A0A1N6EE34</accession>
<reference evidence="4 5" key="1">
    <citation type="submission" date="2016-11" db="EMBL/GenBank/DDBJ databases">
        <authorList>
            <person name="Jaros S."/>
            <person name="Januszkiewicz K."/>
            <person name="Wedrychowicz H."/>
        </authorList>
    </citation>
    <scope>NUCLEOTIDE SEQUENCE [LARGE SCALE GENOMIC DNA]</scope>
    <source>
        <strain evidence="4 5">DSM 24787</strain>
    </source>
</reference>
<dbReference type="Gene3D" id="3.40.50.2300">
    <property type="match status" value="1"/>
</dbReference>